<dbReference type="Gene3D" id="1.20.1270.360">
    <property type="match status" value="1"/>
</dbReference>
<dbReference type="Pfam" id="PF03860">
    <property type="entry name" value="Csp"/>
    <property type="match status" value="1"/>
</dbReference>
<name>A0ABP1C5I5_9GAMM</name>
<dbReference type="PANTHER" id="PTHR37310:SF1">
    <property type="entry name" value="CYTOPLASMIC PROTEIN"/>
    <property type="match status" value="1"/>
</dbReference>
<organism evidence="1 2">
    <name type="scientific">Candidatus Methylocalor cossyra</name>
    <dbReference type="NCBI Taxonomy" id="3108543"/>
    <lineage>
        <taxon>Bacteria</taxon>
        <taxon>Pseudomonadati</taxon>
        <taxon>Pseudomonadota</taxon>
        <taxon>Gammaproteobacteria</taxon>
        <taxon>Methylococcales</taxon>
        <taxon>Methylococcaceae</taxon>
        <taxon>Candidatus Methylocalor</taxon>
    </lineage>
</organism>
<proteinExistence type="predicted"/>
<dbReference type="RefSeq" id="WP_348759022.1">
    <property type="nucleotide sequence ID" value="NZ_OZ026884.1"/>
</dbReference>
<evidence type="ECO:0000313" key="1">
    <source>
        <dbReference type="EMBL" id="CAL1239474.1"/>
    </source>
</evidence>
<sequence length="122" mass="13464">MSSLDVSTANEQLQACIQECVDCHRACLETAAYCLEQGGRHAEPDHLRLLFDCAEICQTSANFMLRRSDLYPLICEVCAEICAECADGCDAFEGDARLERCAEACRACAERCQIMAEEEGVE</sequence>
<dbReference type="PANTHER" id="PTHR37310">
    <property type="entry name" value="CYTOPLASMIC PROTEIN-RELATED"/>
    <property type="match status" value="1"/>
</dbReference>
<dbReference type="Proteomes" id="UP001497493">
    <property type="component" value="Chromosome"/>
</dbReference>
<keyword evidence="2" id="KW-1185">Reference proteome</keyword>
<accession>A0ABP1C5I5</accession>
<evidence type="ECO:0000313" key="2">
    <source>
        <dbReference type="Proteomes" id="UP001497493"/>
    </source>
</evidence>
<protein>
    <submittedName>
        <fullName evidence="1">Ferredoxin</fullName>
    </submittedName>
</protein>
<reference evidence="1 2" key="1">
    <citation type="submission" date="2024-04" db="EMBL/GenBank/DDBJ databases">
        <authorList>
            <person name="Cremers G."/>
        </authorList>
    </citation>
    <scope>NUCLEOTIDE SEQUENCE [LARGE SCALE GENOMIC DNA]</scope>
    <source>
        <strain evidence="1">MeCH1-AG</strain>
    </source>
</reference>
<dbReference type="EMBL" id="OZ026884">
    <property type="protein sequence ID" value="CAL1239474.1"/>
    <property type="molecule type" value="Genomic_DNA"/>
</dbReference>
<dbReference type="InterPro" id="IPR044543">
    <property type="entry name" value="YHJQ-like"/>
</dbReference>
<dbReference type="CDD" id="cd08026">
    <property type="entry name" value="DUF326"/>
    <property type="match status" value="1"/>
</dbReference>
<gene>
    <name evidence="1" type="ORF">MECH1_V1_0698</name>
</gene>
<dbReference type="InterPro" id="IPR005560">
    <property type="entry name" value="Csp_YhjQ"/>
</dbReference>